<dbReference type="InterPro" id="IPR012337">
    <property type="entry name" value="RNaseH-like_sf"/>
</dbReference>
<keyword evidence="5" id="KW-1185">Reference proteome</keyword>
<reference evidence="5" key="1">
    <citation type="journal article" date="2013" name="Nature">
        <title>Draft genome of the wheat A-genome progenitor Triticum urartu.</title>
        <authorList>
            <person name="Ling H.Q."/>
            <person name="Zhao S."/>
            <person name="Liu D."/>
            <person name="Wang J."/>
            <person name="Sun H."/>
            <person name="Zhang C."/>
            <person name="Fan H."/>
            <person name="Li D."/>
            <person name="Dong L."/>
            <person name="Tao Y."/>
            <person name="Gao C."/>
            <person name="Wu H."/>
            <person name="Li Y."/>
            <person name="Cui Y."/>
            <person name="Guo X."/>
            <person name="Zheng S."/>
            <person name="Wang B."/>
            <person name="Yu K."/>
            <person name="Liang Q."/>
            <person name="Yang W."/>
            <person name="Lou X."/>
            <person name="Chen J."/>
            <person name="Feng M."/>
            <person name="Jian J."/>
            <person name="Zhang X."/>
            <person name="Luo G."/>
            <person name="Jiang Y."/>
            <person name="Liu J."/>
            <person name="Wang Z."/>
            <person name="Sha Y."/>
            <person name="Zhang B."/>
            <person name="Wu H."/>
            <person name="Tang D."/>
            <person name="Shen Q."/>
            <person name="Xue P."/>
            <person name="Zou S."/>
            <person name="Wang X."/>
            <person name="Liu X."/>
            <person name="Wang F."/>
            <person name="Yang Y."/>
            <person name="An X."/>
            <person name="Dong Z."/>
            <person name="Zhang K."/>
            <person name="Zhang X."/>
            <person name="Luo M.C."/>
            <person name="Dvorak J."/>
            <person name="Tong Y."/>
            <person name="Wang J."/>
            <person name="Yang H."/>
            <person name="Li Z."/>
            <person name="Wang D."/>
            <person name="Zhang A."/>
            <person name="Wang J."/>
        </authorList>
    </citation>
    <scope>NUCLEOTIDE SEQUENCE</scope>
    <source>
        <strain evidence="5">cv. G1812</strain>
    </source>
</reference>
<proteinExistence type="predicted"/>
<feature type="region of interest" description="Disordered" evidence="1">
    <location>
        <begin position="13"/>
        <end position="55"/>
    </location>
</feature>
<feature type="compositionally biased region" description="Polar residues" evidence="1">
    <location>
        <begin position="16"/>
        <end position="26"/>
    </location>
</feature>
<reference evidence="4" key="3">
    <citation type="submission" date="2022-06" db="UniProtKB">
        <authorList>
            <consortium name="EnsemblPlants"/>
        </authorList>
    </citation>
    <scope>IDENTIFICATION</scope>
</reference>
<reference evidence="4" key="2">
    <citation type="submission" date="2018-03" db="EMBL/GenBank/DDBJ databases">
        <title>The Triticum urartu genome reveals the dynamic nature of wheat genome evolution.</title>
        <authorList>
            <person name="Ling H."/>
            <person name="Ma B."/>
            <person name="Shi X."/>
            <person name="Liu H."/>
            <person name="Dong L."/>
            <person name="Sun H."/>
            <person name="Cao Y."/>
            <person name="Gao Q."/>
            <person name="Zheng S."/>
            <person name="Li Y."/>
            <person name="Yu Y."/>
            <person name="Du H."/>
            <person name="Qi M."/>
            <person name="Li Y."/>
            <person name="Yu H."/>
            <person name="Cui Y."/>
            <person name="Wang N."/>
            <person name="Chen C."/>
            <person name="Wu H."/>
            <person name="Zhao Y."/>
            <person name="Zhang J."/>
            <person name="Li Y."/>
            <person name="Zhou W."/>
            <person name="Zhang B."/>
            <person name="Hu W."/>
            <person name="Eijk M."/>
            <person name="Tang J."/>
            <person name="Witsenboer H."/>
            <person name="Zhao S."/>
            <person name="Li Z."/>
            <person name="Zhang A."/>
            <person name="Wang D."/>
            <person name="Liang C."/>
        </authorList>
    </citation>
    <scope>NUCLEOTIDE SEQUENCE [LARGE SCALE GENOMIC DNA]</scope>
    <source>
        <strain evidence="4">cv. G1812</strain>
    </source>
</reference>
<dbReference type="SUPFAM" id="SSF53098">
    <property type="entry name" value="Ribonuclease H-like"/>
    <property type="match status" value="1"/>
</dbReference>
<dbReference type="InterPro" id="IPR008906">
    <property type="entry name" value="HATC_C_dom"/>
</dbReference>
<dbReference type="InterPro" id="IPR007021">
    <property type="entry name" value="DUF659"/>
</dbReference>
<dbReference type="Proteomes" id="UP000015106">
    <property type="component" value="Chromosome 7"/>
</dbReference>
<dbReference type="GO" id="GO:0046983">
    <property type="term" value="F:protein dimerization activity"/>
    <property type="evidence" value="ECO:0007669"/>
    <property type="project" value="InterPro"/>
</dbReference>
<feature type="compositionally biased region" description="Acidic residues" evidence="1">
    <location>
        <begin position="799"/>
        <end position="838"/>
    </location>
</feature>
<evidence type="ECO:0008006" key="6">
    <source>
        <dbReference type="Google" id="ProtNLM"/>
    </source>
</evidence>
<organism evidence="4 5">
    <name type="scientific">Triticum urartu</name>
    <name type="common">Red wild einkorn</name>
    <name type="synonym">Crithodium urartu</name>
    <dbReference type="NCBI Taxonomy" id="4572"/>
    <lineage>
        <taxon>Eukaryota</taxon>
        <taxon>Viridiplantae</taxon>
        <taxon>Streptophyta</taxon>
        <taxon>Embryophyta</taxon>
        <taxon>Tracheophyta</taxon>
        <taxon>Spermatophyta</taxon>
        <taxon>Magnoliopsida</taxon>
        <taxon>Liliopsida</taxon>
        <taxon>Poales</taxon>
        <taxon>Poaceae</taxon>
        <taxon>BOP clade</taxon>
        <taxon>Pooideae</taxon>
        <taxon>Triticodae</taxon>
        <taxon>Triticeae</taxon>
        <taxon>Triticinae</taxon>
        <taxon>Triticum</taxon>
    </lineage>
</organism>
<dbReference type="AlphaFoldDB" id="A0A8R7QUN8"/>
<dbReference type="Gramene" id="TuG1812G0700000224.01.T01">
    <property type="protein sequence ID" value="TuG1812G0700000224.01.T01"/>
    <property type="gene ID" value="TuG1812G0700000224.01"/>
</dbReference>
<dbReference type="PANTHER" id="PTHR46951">
    <property type="entry name" value="BED-TYPE DOMAIN-CONTAINING PROTEIN"/>
    <property type="match status" value="1"/>
</dbReference>
<dbReference type="Pfam" id="PF04937">
    <property type="entry name" value="DUF659"/>
    <property type="match status" value="1"/>
</dbReference>
<feature type="domain" description="HAT C-terminal dimerisation" evidence="3">
    <location>
        <begin position="642"/>
        <end position="710"/>
    </location>
</feature>
<name>A0A8R7QUN8_TRIUA</name>
<dbReference type="EnsemblPlants" id="TuG1812G0700000224.01.T01">
    <property type="protein sequence ID" value="TuG1812G0700000224.01.T01"/>
    <property type="gene ID" value="TuG1812G0700000224.01"/>
</dbReference>
<evidence type="ECO:0000313" key="4">
    <source>
        <dbReference type="EnsemblPlants" id="TuG1812G0700000224.01.T01"/>
    </source>
</evidence>
<dbReference type="Pfam" id="PF05699">
    <property type="entry name" value="Dimer_Tnp_hAT"/>
    <property type="match status" value="1"/>
</dbReference>
<evidence type="ECO:0000259" key="3">
    <source>
        <dbReference type="Pfam" id="PF05699"/>
    </source>
</evidence>
<protein>
    <recommendedName>
        <fullName evidence="6">DUF659 domain-containing protein</fullName>
    </recommendedName>
</protein>
<evidence type="ECO:0000256" key="1">
    <source>
        <dbReference type="SAM" id="MobiDB-lite"/>
    </source>
</evidence>
<evidence type="ECO:0000313" key="5">
    <source>
        <dbReference type="Proteomes" id="UP000015106"/>
    </source>
</evidence>
<sequence length="886" mass="101598">MVLGGCGNGVDGAQADQFNGGSSTEQRQQHGGRPLDWEGDGTANRSGSGNHDAGIKDNNLYDPWNHTWPYSGGFHCMYCGLKHKGGGATRAKEHLGWIVGNVRSCPNVPRNVRDAMRECRDESNRKKREKQNSRLRIERNIMEGLYQQGRVINIIDDEEEEIQMNIREALRDPNVSRRVDRRIGKGNVGDVRVDVGKKSITAYFDKQLCSNKVSMQPKISSALDPNSRDALGLAWSKFFHANDIAGRKADCPYFRAALKITQQLGPTPIPTAKEIDRKYLDANYDEATSFLQKFKQDWKNFGVTLMCDSWTGPTGMCLINFMVYCNRRMFFLNTIDASGQTQNSDFIYREIEKVVEEIGHEHIVQIVTDNGSNYKKACKTLIEEPKYSHIVWQPCAAHTVNLMLKDIAKFPEVDVIVKSAKTICRFLHKHNNLHDNMKKNIGGELIRPNATRFGTVFMFLESYHLKKDKFREWMVSQDWKECQWSYEPGYVFFEECLSSNVWWNALEWVLGSLRPLYKAMRYADTQKQCTLSSFKKSMMLAIQRMEAHLGPTSRLYLSFMRKVCKRIDAMEEDTFMVAAAVLDPYTHYSLNLCNHTNYATALTDAIAKILDPKSALSAIDEVSKFRECQGRFGTRLAQEAAARMEPTQWWFQFGGDVPALQKCAMRICSQCVSSSGCERNWSAFALVHTKPRNRLLYDKLHKLVSVRYNLKIRAEEDQEKERDIDKEVDPSALLIDTTMFDETNPIMEWLNEDEEDPILDGADAASAVFEKIRRLNSSRKDSYVGTKANKKKRKRNHDEENEYVETDSEDDDNENEYVDNESEDDDGVSEDDEDDQQDQQETQMQVEEETQVQVEKETQASIGNLETRRSGRLVRKKTKEVNSLYS</sequence>
<dbReference type="PANTHER" id="PTHR46951:SF2">
    <property type="entry name" value="BED-TYPE DOMAIN-CONTAINING PROTEIN"/>
    <property type="match status" value="1"/>
</dbReference>
<feature type="domain" description="DUF659" evidence="2">
    <location>
        <begin position="270"/>
        <end position="423"/>
    </location>
</feature>
<accession>A0A8R7QUN8</accession>
<evidence type="ECO:0000259" key="2">
    <source>
        <dbReference type="Pfam" id="PF04937"/>
    </source>
</evidence>
<feature type="region of interest" description="Disordered" evidence="1">
    <location>
        <begin position="780"/>
        <end position="886"/>
    </location>
</feature>